<dbReference type="InterPro" id="IPR000175">
    <property type="entry name" value="Na/ntran_symport"/>
</dbReference>
<dbReference type="Pfam" id="PF00209">
    <property type="entry name" value="SNF"/>
    <property type="match status" value="2"/>
</dbReference>
<dbReference type="PROSITE" id="PS50267">
    <property type="entry name" value="NA_NEUROTRAN_SYMP_3"/>
    <property type="match status" value="1"/>
</dbReference>
<proteinExistence type="inferred from homology"/>
<feature type="transmembrane region" description="Helical" evidence="7">
    <location>
        <begin position="257"/>
        <end position="281"/>
    </location>
</feature>
<dbReference type="InterPro" id="IPR047218">
    <property type="entry name" value="YocR/YhdH-like"/>
</dbReference>
<gene>
    <name evidence="8" type="ORF">SAMN02745753_02685</name>
</gene>
<evidence type="ECO:0000313" key="9">
    <source>
        <dbReference type="Proteomes" id="UP000184517"/>
    </source>
</evidence>
<keyword evidence="5 7" id="KW-0472">Membrane</keyword>
<comment type="subcellular location">
    <subcellularLocation>
        <location evidence="1">Membrane</location>
        <topology evidence="1">Multi-pass membrane protein</topology>
    </subcellularLocation>
</comment>
<comment type="similarity">
    <text evidence="6">Belongs to the sodium:neurotransmitter symporter (SNF) (TC 2.A.22) family.</text>
</comment>
<dbReference type="PANTHER" id="PTHR42948:SF1">
    <property type="entry name" value="TRANSPORTER"/>
    <property type="match status" value="1"/>
</dbReference>
<dbReference type="AlphaFoldDB" id="A0A1M5EMG0"/>
<keyword evidence="3 6" id="KW-0812">Transmembrane</keyword>
<protein>
    <recommendedName>
        <fullName evidence="6">Transporter</fullName>
    </recommendedName>
</protein>
<feature type="transmembrane region" description="Helical" evidence="7">
    <location>
        <begin position="218"/>
        <end position="245"/>
    </location>
</feature>
<evidence type="ECO:0000256" key="7">
    <source>
        <dbReference type="SAM" id="Phobius"/>
    </source>
</evidence>
<feature type="transmembrane region" description="Helical" evidence="7">
    <location>
        <begin position="88"/>
        <end position="114"/>
    </location>
</feature>
<dbReference type="Proteomes" id="UP000184517">
    <property type="component" value="Unassembled WGS sequence"/>
</dbReference>
<keyword evidence="4 7" id="KW-1133">Transmembrane helix</keyword>
<evidence type="ECO:0000256" key="2">
    <source>
        <dbReference type="ARBA" id="ARBA00022448"/>
    </source>
</evidence>
<organism evidence="8 9">
    <name type="scientific">Marinomonas polaris DSM 16579</name>
    <dbReference type="NCBI Taxonomy" id="1122206"/>
    <lineage>
        <taxon>Bacteria</taxon>
        <taxon>Pseudomonadati</taxon>
        <taxon>Pseudomonadota</taxon>
        <taxon>Gammaproteobacteria</taxon>
        <taxon>Oceanospirillales</taxon>
        <taxon>Oceanospirillaceae</taxon>
        <taxon>Marinomonas</taxon>
    </lineage>
</organism>
<dbReference type="GO" id="GO:0016020">
    <property type="term" value="C:membrane"/>
    <property type="evidence" value="ECO:0007669"/>
    <property type="project" value="UniProtKB-SubCell"/>
</dbReference>
<feature type="transmembrane region" description="Helical" evidence="7">
    <location>
        <begin position="388"/>
        <end position="411"/>
    </location>
</feature>
<sequence>MPESRCLQGIWSSPWIFIFAASGSAVGLGNIWKFPYVLGQNGGGAFLLVYCLCLLLVGLPVLMAEVALGRTVRSNPIDTVNDLSERRIVHPAWVFVPWLAGITGFLILTFYSVIAGWSLAYLDRAVSGDFKDITQVGAASMFDNLLATPTEMLLWHSVFMGLVVLTVGQSVTRGLSAVVRILLPILVVMLLLLAFYSMTIGNMNEALNFMFRWSWQDITFEVVLSAVGLALFSLSVGMGAMFAYGAYMSKRMSIARACSIVVGVDLLVAILAGLVIFPLVFSFNIDVEAGPSLTFVSLPIIFGSLPGGQFFAGVFFLLLVVAALTSAISMLELFVAWLHEKFYIARLKAALLMGIAVWFVGIAVLLSFNHWDSKIVFGLNFFELLDEFTSLILLPVGAILLSVLVAWFIPHSMLQNEMITKQANHFQWWYKTLKYISIPAMIVITLAGWIGV</sequence>
<dbReference type="PROSITE" id="PS00610">
    <property type="entry name" value="NA_NEUROTRAN_SYMP_1"/>
    <property type="match status" value="1"/>
</dbReference>
<evidence type="ECO:0000313" key="8">
    <source>
        <dbReference type="EMBL" id="SHF80385.1"/>
    </source>
</evidence>
<evidence type="ECO:0000256" key="4">
    <source>
        <dbReference type="ARBA" id="ARBA00022989"/>
    </source>
</evidence>
<reference evidence="9" key="1">
    <citation type="submission" date="2016-11" db="EMBL/GenBank/DDBJ databases">
        <authorList>
            <person name="Varghese N."/>
            <person name="Submissions S."/>
        </authorList>
    </citation>
    <scope>NUCLEOTIDE SEQUENCE [LARGE SCALE GENOMIC DNA]</scope>
    <source>
        <strain evidence="9">DSM 16579</strain>
    </source>
</reference>
<keyword evidence="6" id="KW-0769">Symport</keyword>
<dbReference type="CDD" id="cd10336">
    <property type="entry name" value="SLC6sbd_Tyt1-Like"/>
    <property type="match status" value="1"/>
</dbReference>
<dbReference type="GO" id="GO:0015293">
    <property type="term" value="F:symporter activity"/>
    <property type="evidence" value="ECO:0007669"/>
    <property type="project" value="UniProtKB-KW"/>
</dbReference>
<dbReference type="NCBIfam" id="NF037979">
    <property type="entry name" value="Na_transp"/>
    <property type="match status" value="1"/>
</dbReference>
<dbReference type="SUPFAM" id="SSF161070">
    <property type="entry name" value="SNF-like"/>
    <property type="match status" value="1"/>
</dbReference>
<evidence type="ECO:0000256" key="3">
    <source>
        <dbReference type="ARBA" id="ARBA00022692"/>
    </source>
</evidence>
<feature type="transmembrane region" description="Helical" evidence="7">
    <location>
        <begin position="44"/>
        <end position="68"/>
    </location>
</feature>
<accession>A0A1M5EMG0</accession>
<dbReference type="PANTHER" id="PTHR42948">
    <property type="entry name" value="TRANSPORTER"/>
    <property type="match status" value="1"/>
</dbReference>
<dbReference type="RefSeq" id="WP_072840200.1">
    <property type="nucleotide sequence ID" value="NZ_FQVF01000011.1"/>
</dbReference>
<evidence type="ECO:0000256" key="6">
    <source>
        <dbReference type="RuleBase" id="RU003732"/>
    </source>
</evidence>
<feature type="transmembrane region" description="Helical" evidence="7">
    <location>
        <begin position="310"/>
        <end position="337"/>
    </location>
</feature>
<feature type="transmembrane region" description="Helical" evidence="7">
    <location>
        <begin position="432"/>
        <end position="451"/>
    </location>
</feature>
<name>A0A1M5EMG0_9GAMM</name>
<evidence type="ECO:0000256" key="5">
    <source>
        <dbReference type="ARBA" id="ARBA00023136"/>
    </source>
</evidence>
<dbReference type="STRING" id="1122206.SAMN02745753_02685"/>
<keyword evidence="2 6" id="KW-0813">Transport</keyword>
<keyword evidence="9" id="KW-1185">Reference proteome</keyword>
<feature type="transmembrane region" description="Helical" evidence="7">
    <location>
        <begin position="12"/>
        <end position="32"/>
    </location>
</feature>
<dbReference type="InterPro" id="IPR037272">
    <property type="entry name" value="SNS_sf"/>
</dbReference>
<feature type="transmembrane region" description="Helical" evidence="7">
    <location>
        <begin position="153"/>
        <end position="171"/>
    </location>
</feature>
<evidence type="ECO:0000256" key="1">
    <source>
        <dbReference type="ARBA" id="ARBA00004141"/>
    </source>
</evidence>
<dbReference type="OrthoDB" id="9762833at2"/>
<feature type="transmembrane region" description="Helical" evidence="7">
    <location>
        <begin position="178"/>
        <end position="198"/>
    </location>
</feature>
<dbReference type="EMBL" id="FQVF01000011">
    <property type="protein sequence ID" value="SHF80385.1"/>
    <property type="molecule type" value="Genomic_DNA"/>
</dbReference>
<feature type="transmembrane region" description="Helical" evidence="7">
    <location>
        <begin position="349"/>
        <end position="368"/>
    </location>
</feature>
<dbReference type="PRINTS" id="PR00176">
    <property type="entry name" value="NANEUSMPORT"/>
</dbReference>